<evidence type="ECO:0000256" key="1">
    <source>
        <dbReference type="SAM" id="MobiDB-lite"/>
    </source>
</evidence>
<dbReference type="SMART" id="SM00155">
    <property type="entry name" value="PLDc"/>
    <property type="match status" value="2"/>
</dbReference>
<feature type="region of interest" description="Disordered" evidence="1">
    <location>
        <begin position="27"/>
        <end position="93"/>
    </location>
</feature>
<evidence type="ECO:0000256" key="2">
    <source>
        <dbReference type="SAM" id="Phobius"/>
    </source>
</evidence>
<dbReference type="PANTHER" id="PTHR21248">
    <property type="entry name" value="CARDIOLIPIN SYNTHASE"/>
    <property type="match status" value="1"/>
</dbReference>
<dbReference type="GO" id="GO:0032049">
    <property type="term" value="P:cardiolipin biosynthetic process"/>
    <property type="evidence" value="ECO:0007669"/>
    <property type="project" value="UniProtKB-ARBA"/>
</dbReference>
<evidence type="ECO:0000313" key="5">
    <source>
        <dbReference type="Proteomes" id="UP000017840"/>
    </source>
</evidence>
<keyword evidence="2" id="KW-0472">Membrane</keyword>
<dbReference type="eggNOG" id="arCOG02039">
    <property type="taxonomic scope" value="Archaea"/>
</dbReference>
<keyword evidence="2" id="KW-0812">Transmembrane</keyword>
<proteinExistence type="predicted"/>
<feature type="transmembrane region" description="Helical" evidence="2">
    <location>
        <begin position="578"/>
        <end position="597"/>
    </location>
</feature>
<comment type="caution">
    <text evidence="4">The sequence shown here is derived from an EMBL/GenBank/DDBJ whole genome shotgun (WGS) entry which is preliminary data.</text>
</comment>
<dbReference type="PANTHER" id="PTHR21248:SF22">
    <property type="entry name" value="PHOSPHOLIPASE D"/>
    <property type="match status" value="1"/>
</dbReference>
<dbReference type="PATRIC" id="fig|1324957.4.peg.1430"/>
<evidence type="ECO:0000313" key="4">
    <source>
        <dbReference type="EMBL" id="ESP88839.1"/>
    </source>
</evidence>
<feature type="compositionally biased region" description="Low complexity" evidence="1">
    <location>
        <begin position="63"/>
        <end position="72"/>
    </location>
</feature>
<evidence type="ECO:0000259" key="3">
    <source>
        <dbReference type="PROSITE" id="PS50035"/>
    </source>
</evidence>
<dbReference type="Pfam" id="PF13091">
    <property type="entry name" value="PLDc_2"/>
    <property type="match status" value="2"/>
</dbReference>
<accession>V4HLR3</accession>
<feature type="domain" description="PLD phosphodiesterase" evidence="3">
    <location>
        <begin position="509"/>
        <end position="535"/>
    </location>
</feature>
<feature type="compositionally biased region" description="Low complexity" evidence="1">
    <location>
        <begin position="27"/>
        <end position="45"/>
    </location>
</feature>
<protein>
    <submittedName>
        <fullName evidence="4">Phospholipase D/transphosphatidylase</fullName>
    </submittedName>
</protein>
<dbReference type="EMBL" id="ASGZ01000023">
    <property type="protein sequence ID" value="ESP88839.1"/>
    <property type="molecule type" value="Genomic_DNA"/>
</dbReference>
<dbReference type="Gene3D" id="3.30.870.10">
    <property type="entry name" value="Endonuclease Chain A"/>
    <property type="match status" value="2"/>
</dbReference>
<dbReference type="CDD" id="cd09128">
    <property type="entry name" value="PLDc_unchar1_2"/>
    <property type="match status" value="1"/>
</dbReference>
<dbReference type="STRING" id="1324957.K933_07077"/>
<gene>
    <name evidence="4" type="ORF">K933_07077</name>
</gene>
<keyword evidence="5" id="KW-1185">Reference proteome</keyword>
<dbReference type="PROSITE" id="PS50035">
    <property type="entry name" value="PLD"/>
    <property type="match status" value="1"/>
</dbReference>
<organism evidence="4 5">
    <name type="scientific">Candidatus Halobonum tyrrellensis G22</name>
    <dbReference type="NCBI Taxonomy" id="1324957"/>
    <lineage>
        <taxon>Archaea</taxon>
        <taxon>Methanobacteriati</taxon>
        <taxon>Methanobacteriota</taxon>
        <taxon>Stenosarchaea group</taxon>
        <taxon>Halobacteria</taxon>
        <taxon>Halobacteriales</taxon>
        <taxon>Haloferacaceae</taxon>
        <taxon>Candidatus Halobonum</taxon>
    </lineage>
</organism>
<dbReference type="AlphaFoldDB" id="V4HLR3"/>
<feature type="compositionally biased region" description="Polar residues" evidence="1">
    <location>
        <begin position="73"/>
        <end position="85"/>
    </location>
</feature>
<dbReference type="InterPro" id="IPR025202">
    <property type="entry name" value="PLD-like_dom"/>
</dbReference>
<keyword evidence="2" id="KW-1133">Transmembrane helix</keyword>
<dbReference type="Proteomes" id="UP000017840">
    <property type="component" value="Unassembled WGS sequence"/>
</dbReference>
<dbReference type="RefSeq" id="WP_023394002.1">
    <property type="nucleotide sequence ID" value="NZ_ASGZ01000023.1"/>
</dbReference>
<dbReference type="InterPro" id="IPR001736">
    <property type="entry name" value="PLipase_D/transphosphatidylase"/>
</dbReference>
<reference evidence="4 5" key="1">
    <citation type="journal article" date="2013" name="Genome Announc.">
        <title>Draft Genome Sequence of 'Candidatus Halobonum tyrrellensis' Strain G22, Isolated from the Hypersaline Waters of Lake Tyrrell, Australia.</title>
        <authorList>
            <person name="Ugalde J.A."/>
            <person name="Narasingarao P."/>
            <person name="Kuo S."/>
            <person name="Podell S."/>
            <person name="Allen E.E."/>
        </authorList>
    </citation>
    <scope>NUCLEOTIDE SEQUENCE [LARGE SCALE GENOMIC DNA]</scope>
    <source>
        <strain evidence="4 5">G22</strain>
    </source>
</reference>
<dbReference type="GO" id="GO:0030572">
    <property type="term" value="F:phosphatidyltransferase activity"/>
    <property type="evidence" value="ECO:0007669"/>
    <property type="project" value="UniProtKB-ARBA"/>
</dbReference>
<sequence>MRPLPALVRVAVACSVVLAALPVLPAAASGPAASTPGPSGPSPNVANATAPASDPDSPGGNGTTPANGTNSTDRANGTDRGTTGSAGPPTAARIAGAYPNPVAADDAGEYVALALPAGNRTWTLSDGEGAATVRGGGRVVLAASPAAVPNGTAGRVVAADLRLSNAGERLALHRGGTADGTPAGPLVDAARYDDAPEGERWLRPAENGSGSAVWRPLGYTPRSAVGVGGANATAFVLPDAPEPAVETLRRADRRLLLAAYTFGSERAADALVAAEERGVDARLLVEGGPVGGVSTRSARILDRLVAAGVEVRVVAGSRARFRYHHAKYAVVDDTALVLTENWKPAGVGGASSRGWGVALRSDRAADELAGVFAGDAGWRDARPWGEFRDGRTFESGGATNGSYPARVDPAEVRVENATLLTAPGNAQSGVVGVIDAADERVDVVQPTVERGPFVAACRRAAERGVRVRILLSGAWYAREENEALVASLNGWADRTGAPLSARVADPAGRYGKIHAKGVVADDRAVVGSLNWNPTSAGENREVAVVLRGESVADYYADVFDADWRGGRGGVGGLGVGTVPPALGVAAVAAAALVVLYASRRVRFVGVEGRADDGRRE</sequence>
<dbReference type="SUPFAM" id="SSF56024">
    <property type="entry name" value="Phospholipase D/nuclease"/>
    <property type="match status" value="2"/>
</dbReference>
<name>V4HLR3_9EURY</name>